<dbReference type="SUPFAM" id="SSF52096">
    <property type="entry name" value="ClpP/crotonase"/>
    <property type="match status" value="1"/>
</dbReference>
<dbReference type="PANTHER" id="PTHR43802">
    <property type="entry name" value="ENOYL-COA HYDRATASE"/>
    <property type="match status" value="1"/>
</dbReference>
<sequence>MAEIIVEHRARVAVLTVSDPQRRNALAPQLSERLAAAVAKAERDNGIHALVITGAPPRFCAGADLGELGAAAPEALRAIYAGFLAVAHCTLPTIAAVGGAAVGAGLNLALAADIRIAGPRARFEAGFARLGLHPGGGMTWMLQRAVGPQCAAAMTLFGEALDADAAHAAGLVHRTVLGDHETLIDEAVGFARGAADAPRDLVIATKRTMRITRTLDSHTDAVDAELAPQLASLGSPEFAARLDALRRRITRPRD</sequence>
<dbReference type="EMBL" id="LWGR01000003">
    <property type="protein sequence ID" value="KZM75662.1"/>
    <property type="molecule type" value="Genomic_DNA"/>
</dbReference>
<dbReference type="GO" id="GO:0003824">
    <property type="term" value="F:catalytic activity"/>
    <property type="evidence" value="ECO:0007669"/>
    <property type="project" value="UniProtKB-ARBA"/>
</dbReference>
<protein>
    <submittedName>
        <fullName evidence="2">Enoyl-CoA hydratase</fullName>
    </submittedName>
</protein>
<dbReference type="InterPro" id="IPR001753">
    <property type="entry name" value="Enoyl-CoA_hydra/iso"/>
</dbReference>
<evidence type="ECO:0000313" key="3">
    <source>
        <dbReference type="Proteomes" id="UP000076512"/>
    </source>
</evidence>
<dbReference type="OrthoDB" id="8452484at2"/>
<gene>
    <name evidence="2" type="ORF">AWN90_20115</name>
</gene>
<dbReference type="AlphaFoldDB" id="A0A164PJQ6"/>
<dbReference type="Pfam" id="PF00378">
    <property type="entry name" value="ECH_1"/>
    <property type="match status" value="1"/>
</dbReference>
<dbReference type="Gene3D" id="3.90.226.10">
    <property type="entry name" value="2-enoyl-CoA Hydratase, Chain A, domain 1"/>
    <property type="match status" value="1"/>
</dbReference>
<comment type="caution">
    <text evidence="2">The sequence shown here is derived from an EMBL/GenBank/DDBJ whole genome shotgun (WGS) entry which is preliminary data.</text>
</comment>
<dbReference type="PANTHER" id="PTHR43802:SF1">
    <property type="entry name" value="IP11341P-RELATED"/>
    <property type="match status" value="1"/>
</dbReference>
<organism evidence="2 3">
    <name type="scientific">Nocardia terpenica</name>
    <dbReference type="NCBI Taxonomy" id="455432"/>
    <lineage>
        <taxon>Bacteria</taxon>
        <taxon>Bacillati</taxon>
        <taxon>Actinomycetota</taxon>
        <taxon>Actinomycetes</taxon>
        <taxon>Mycobacteriales</taxon>
        <taxon>Nocardiaceae</taxon>
        <taxon>Nocardia</taxon>
    </lineage>
</organism>
<reference evidence="2 3" key="1">
    <citation type="submission" date="2016-04" db="EMBL/GenBank/DDBJ databases">
        <authorList>
            <person name="Evans L.H."/>
            <person name="Alamgir A."/>
            <person name="Owens N."/>
            <person name="Weber N.D."/>
            <person name="Virtaneva K."/>
            <person name="Barbian K."/>
            <person name="Babar A."/>
            <person name="Rosenke K."/>
        </authorList>
    </citation>
    <scope>NUCLEOTIDE SEQUENCE [LARGE SCALE GENOMIC DNA]</scope>
    <source>
        <strain evidence="2 3">IFM 0406</strain>
    </source>
</reference>
<evidence type="ECO:0000256" key="1">
    <source>
        <dbReference type="ARBA" id="ARBA00005254"/>
    </source>
</evidence>
<accession>A0A164PJQ6</accession>
<dbReference type="InterPro" id="IPR029045">
    <property type="entry name" value="ClpP/crotonase-like_dom_sf"/>
</dbReference>
<dbReference type="STRING" id="455432.AWN90_20115"/>
<dbReference type="Proteomes" id="UP000076512">
    <property type="component" value="Unassembled WGS sequence"/>
</dbReference>
<evidence type="ECO:0000313" key="2">
    <source>
        <dbReference type="EMBL" id="KZM75662.1"/>
    </source>
</evidence>
<dbReference type="RefSeq" id="WP_067583458.1">
    <property type="nucleotide sequence ID" value="NZ_JABMCZ010000001.1"/>
</dbReference>
<comment type="similarity">
    <text evidence="1">Belongs to the enoyl-CoA hydratase/isomerase family.</text>
</comment>
<dbReference type="NCBIfam" id="NF004525">
    <property type="entry name" value="PRK05870.1"/>
    <property type="match status" value="1"/>
</dbReference>
<name>A0A164PJQ6_9NOCA</name>
<proteinExistence type="inferred from homology"/>
<dbReference type="CDD" id="cd06558">
    <property type="entry name" value="crotonase-like"/>
    <property type="match status" value="1"/>
</dbReference>
<keyword evidence="3" id="KW-1185">Reference proteome</keyword>